<dbReference type="RefSeq" id="XP_073554007.1">
    <property type="nucleotide sequence ID" value="XM_073707493.1"/>
</dbReference>
<organism evidence="2 3">
    <name type="scientific">Trichoderma ghanense</name>
    <dbReference type="NCBI Taxonomy" id="65468"/>
    <lineage>
        <taxon>Eukaryota</taxon>
        <taxon>Fungi</taxon>
        <taxon>Dikarya</taxon>
        <taxon>Ascomycota</taxon>
        <taxon>Pezizomycotina</taxon>
        <taxon>Sordariomycetes</taxon>
        <taxon>Hypocreomycetidae</taxon>
        <taxon>Hypocreales</taxon>
        <taxon>Hypocreaceae</taxon>
        <taxon>Trichoderma</taxon>
    </lineage>
</organism>
<accession>A0ABY2GQB9</accession>
<dbReference type="PANTHER" id="PTHR33365">
    <property type="entry name" value="YALI0B05434P"/>
    <property type="match status" value="1"/>
</dbReference>
<dbReference type="PANTHER" id="PTHR33365:SF14">
    <property type="entry name" value="TAT PATHWAY SIGNAL SEQUENCE"/>
    <property type="match status" value="1"/>
</dbReference>
<comment type="similarity">
    <text evidence="1">Belongs to the ustYa family.</text>
</comment>
<name>A0ABY2GQB9_9HYPO</name>
<feature type="non-terminal residue" evidence="2">
    <location>
        <position position="1"/>
    </location>
</feature>
<dbReference type="InterPro" id="IPR021765">
    <property type="entry name" value="UstYa-like"/>
</dbReference>
<reference evidence="2 3" key="1">
    <citation type="submission" date="2018-01" db="EMBL/GenBank/DDBJ databases">
        <title>Genome characterization of the sugarcane-associated fungus Trichoderma ghanense CCMA-1212 and their application in lignocelulose bioconversion.</title>
        <authorList>
            <person name="Steindorff A.S."/>
            <person name="Mendes T.D."/>
            <person name="Vilela E.S.D."/>
            <person name="Rodrigues D.S."/>
            <person name="Formighieri E.F."/>
            <person name="Melo I.S."/>
            <person name="Favaro L.C.L."/>
        </authorList>
    </citation>
    <scope>NUCLEOTIDE SEQUENCE [LARGE SCALE GENOMIC DNA]</scope>
    <source>
        <strain evidence="2 3">CCMA-1212</strain>
    </source>
</reference>
<evidence type="ECO:0000313" key="3">
    <source>
        <dbReference type="Proteomes" id="UP001642720"/>
    </source>
</evidence>
<sequence length="203" mass="23662">YPAPILDRRQLHLEQRWLKSAFVNYHNTPPSIFRQEPSKDVDAAWEYLHRNGRIFLITADEVERLGKDPKAAVIAPETWRNGEEKYIAITQSSHDLHCLNMIRCAMFKDYYFNGTMSWALEQHVMHCLHSLLQTLQCRYSTDIYLSAWVEGQDFAVVDFNISRQCLSYDADMNEWAPGTEHSEKEFYKLRAPPGAVFQPASVF</sequence>
<dbReference type="Proteomes" id="UP001642720">
    <property type="component" value="Unassembled WGS sequence"/>
</dbReference>
<evidence type="ECO:0000256" key="1">
    <source>
        <dbReference type="ARBA" id="ARBA00035112"/>
    </source>
</evidence>
<comment type="caution">
    <text evidence="2">The sequence shown here is derived from an EMBL/GenBank/DDBJ whole genome shotgun (WGS) entry which is preliminary data.</text>
</comment>
<evidence type="ECO:0000313" key="2">
    <source>
        <dbReference type="EMBL" id="TFA97805.1"/>
    </source>
</evidence>
<gene>
    <name evidence="2" type="ORF">CCMA1212_010449</name>
</gene>
<keyword evidence="3" id="KW-1185">Reference proteome</keyword>
<protein>
    <submittedName>
        <fullName evidence="2">Uncharacterized protein</fullName>
    </submittedName>
</protein>
<dbReference type="Pfam" id="PF11807">
    <property type="entry name" value="UstYa"/>
    <property type="match status" value="1"/>
</dbReference>
<proteinExistence type="inferred from homology"/>
<dbReference type="EMBL" id="PPTA01000027">
    <property type="protein sequence ID" value="TFA97805.1"/>
    <property type="molecule type" value="Genomic_DNA"/>
</dbReference>
<dbReference type="GeneID" id="300581943"/>